<evidence type="ECO:0000313" key="3">
    <source>
        <dbReference type="Proteomes" id="UP000245369"/>
    </source>
</evidence>
<dbReference type="Proteomes" id="UP000245369">
    <property type="component" value="Chromosome"/>
</dbReference>
<name>A0ABM6W5K7_9STRE</name>
<organism evidence="2 3">
    <name type="scientific">Streptococcus sobrinus</name>
    <dbReference type="NCBI Taxonomy" id="1310"/>
    <lineage>
        <taxon>Bacteria</taxon>
        <taxon>Bacillati</taxon>
        <taxon>Bacillota</taxon>
        <taxon>Bacilli</taxon>
        <taxon>Lactobacillales</taxon>
        <taxon>Streptococcaceae</taxon>
        <taxon>Streptococcus</taxon>
    </lineage>
</organism>
<protein>
    <recommendedName>
        <fullName evidence="1">Reverse transcriptase domain-containing protein</fullName>
    </recommendedName>
</protein>
<keyword evidence="3" id="KW-1185">Reference proteome</keyword>
<proteinExistence type="predicted"/>
<reference evidence="2 3" key="1">
    <citation type="submission" date="2018-05" db="EMBL/GenBank/DDBJ databases">
        <title>Complete genome sequences of Streptococcus sobrinus.</title>
        <authorList>
            <person name="Sales M."/>
            <person name="Jensen P.A."/>
        </authorList>
    </citation>
    <scope>NUCLEOTIDE SEQUENCE [LARGE SCALE GENOMIC DNA]</scope>
    <source>
        <strain evidence="2 3">SL1</strain>
    </source>
</reference>
<sequence>MNHKSVLDMSNKEAWNFFLKPTSYSNVKLPSYFNVENLLDNAKKILGKSELKSIIYTEKAVKDFSKKENLTLDEYKEINNIEYLKESTDVNLTIVTNKDAKYAWRSLQLIHPILYVDLVRLITKEENWDKLKSRFRDFQSDEKIICISVPLESTGKKQDQAEQILNWWKNLEQAQIELALDYNYCLQTDITDCYPSIYTHTIPWAIHDKEWAKENRSKGLGNTIDSKIQQMQNGQTNGIPQGSALMDFIAEIVLGYADILLSKKATECGITGFKVLRYRDDYRIFTNQLDVAERLMKLLSEILLELNLKINSKKTFLCKDIIVDAIKPDKLYWTSQNVGFYNKITKINFETARESHIREYKLSMQKHLLQIKLLGDKFPNCGQLKKALTEFFKYRISTLDSQVNQLSDIPQLISIIVSIMINNPKTIEISATILAKLFEYVAPEEISALIDRILKKYQSLPNSDFVEIWLQRISLTVDRTKDYKNRMCKKVSDKNSVKLWNSNWLKSDKRLDENCFIDEEKIESLTLNTDITDIDSFMDIYGE</sequence>
<dbReference type="Pfam" id="PF00078">
    <property type="entry name" value="RVT_1"/>
    <property type="match status" value="1"/>
</dbReference>
<dbReference type="RefSeq" id="WP_002961991.1">
    <property type="nucleotide sequence ID" value="NZ_CP029490.1"/>
</dbReference>
<evidence type="ECO:0000259" key="1">
    <source>
        <dbReference type="PROSITE" id="PS50878"/>
    </source>
</evidence>
<dbReference type="EMBL" id="CP029490">
    <property type="protein sequence ID" value="AWN20932.1"/>
    <property type="molecule type" value="Genomic_DNA"/>
</dbReference>
<feature type="domain" description="Reverse transcriptase" evidence="1">
    <location>
        <begin position="1"/>
        <end position="338"/>
    </location>
</feature>
<dbReference type="PROSITE" id="PS50878">
    <property type="entry name" value="RT_POL"/>
    <property type="match status" value="1"/>
</dbReference>
<dbReference type="CDD" id="cd01646">
    <property type="entry name" value="RT_Bac_retron_I"/>
    <property type="match status" value="1"/>
</dbReference>
<evidence type="ECO:0000313" key="2">
    <source>
        <dbReference type="EMBL" id="AWN20932.1"/>
    </source>
</evidence>
<dbReference type="InterPro" id="IPR000477">
    <property type="entry name" value="RT_dom"/>
</dbReference>
<accession>A0ABM6W5K7</accession>
<dbReference type="GeneID" id="93924071"/>
<gene>
    <name evidence="2" type="ORF">DK182_06050</name>
</gene>